<dbReference type="OrthoDB" id="26184at2759"/>
<dbReference type="PANTHER" id="PTHR23323:SF24">
    <property type="entry name" value="VACUOLAR PROTEIN SORTING-ASSOCIATED PROTEIN 11 HOMOLOG"/>
    <property type="match status" value="1"/>
</dbReference>
<dbReference type="GO" id="GO:0006904">
    <property type="term" value="P:vesicle docking involved in exocytosis"/>
    <property type="evidence" value="ECO:0007669"/>
    <property type="project" value="TreeGrafter"/>
</dbReference>
<dbReference type="InterPro" id="IPR024763">
    <property type="entry name" value="VPS11_C"/>
</dbReference>
<keyword evidence="4 10" id="KW-0863">Zinc-finger</keyword>
<comment type="subunit">
    <text evidence="9">Component of the homotypic vacuole fusion and vacuole protein sorting (HOPS) complex. Component of the class C core vacuole/endosome tethering (CORVET) complex.</text>
</comment>
<dbReference type="GO" id="GO:0048284">
    <property type="term" value="P:organelle fusion"/>
    <property type="evidence" value="ECO:0007669"/>
    <property type="project" value="TreeGrafter"/>
</dbReference>
<dbReference type="GO" id="GO:0033263">
    <property type="term" value="C:CORVET complex"/>
    <property type="evidence" value="ECO:0007669"/>
    <property type="project" value="UniProtKB-UniRule"/>
</dbReference>
<keyword evidence="9" id="KW-0808">Transferase</keyword>
<dbReference type="GO" id="GO:0007032">
    <property type="term" value="P:endosome organization"/>
    <property type="evidence" value="ECO:0007669"/>
    <property type="project" value="TreeGrafter"/>
</dbReference>
<dbReference type="GO" id="GO:0030897">
    <property type="term" value="C:HOPS complex"/>
    <property type="evidence" value="ECO:0007669"/>
    <property type="project" value="UniProtKB-UniRule"/>
</dbReference>
<keyword evidence="6 9" id="KW-0653">Protein transport</keyword>
<evidence type="ECO:0000256" key="9">
    <source>
        <dbReference type="PIRNR" id="PIRNR007860"/>
    </source>
</evidence>
<dbReference type="GO" id="GO:0007033">
    <property type="term" value="P:vacuole organization"/>
    <property type="evidence" value="ECO:0007669"/>
    <property type="project" value="TreeGrafter"/>
</dbReference>
<dbReference type="SUPFAM" id="SSF50978">
    <property type="entry name" value="WD40 repeat-like"/>
    <property type="match status" value="1"/>
</dbReference>
<sequence length="948" mass="109394">MGYQMRQFNFFQSELVMNPPALFKEDPSCLNSSEFGHLILGDRQGDCHLLDTKLNAQTFNAYEDGLAVTFAQYFLTTDEHPYLITIGEKEETNPILKVWDLHKVYTLYQYPFIHRKQANTPLPTCIKTYKLSQSTSQVTSLAISTKKSTCSVGFKDGQVILFNGNIVKDRYVKSKIVHQCSEPITGLGFQNTEDINQGLIEDYLYIVTTREIHALNLNDPKLEDKARLDHLGAKINCSTIINSNFHRGLVVGRDDAIYFYGPDGRGPCLAYEGTKESVKYLGSHLIIVSSIPNNSSQRLDIYDLRNKLIAHTQNFTQGLYNLVYEFNGYFALTKDFQLYRLEEKEPQSKIDILLNQDLYPLALNMSQTPAADTNGNLVGSGQLAEIYRKYGDYLYNKGEFDNAMIQYLNTVGWLEPSYVIRKFLDAQRLHSLTQYLEALHQSDLHLANPDHTTLLINCYTKLKDPAKLTQFIQNPENQYQFDLTTAIQVLQSAQYFEQALYLAEQHELHKYYLKIVMEDLKEYEKGLTYLEKLDLEDIHQYLEIFGRIWLKECGESTLDMLLRVCTASHLLPSPPSPQLSPTSTPRLSPNPLNFTSMFIDHPTLLMDFLDQYISIVFEKNFETNNARKSIQITSKDKPLEKRYQPLFDQLLELYLTHSPNSIPPQDDPSQLIDQLRQKALNLMKDPTIPYDPNQALILCKTTQFDQGIVFLYDRLAMYSEILNYWCKSDRVDEVISTLYKYGPKDSTLYELGLTYFASSPQTLLAHPMEFRRVLSLVEDQNLLMPLQVVQALSKNSVATIGSVKAYLERWVQKEQTKLNEEIDIIKEYSQETKSKREELKTLVTQGKVFQHTKCTGCNQVLQLPVVHFLCLHSYHQRCLGENTTQCPACSRPHQVVQDMYKNLRQESMDHATFVQRLEHTHPQNRFELIGEYFSKNVFEMDDSLDIFT</sequence>
<dbReference type="InterPro" id="IPR000547">
    <property type="entry name" value="Clathrin_H-chain/VPS_repeat"/>
</dbReference>
<dbReference type="GO" id="GO:0061630">
    <property type="term" value="F:ubiquitin protein ligase activity"/>
    <property type="evidence" value="ECO:0007669"/>
    <property type="project" value="UniProtKB-EC"/>
</dbReference>
<dbReference type="EMBL" id="KQ964475">
    <property type="protein sequence ID" value="KXN71429.1"/>
    <property type="molecule type" value="Genomic_DNA"/>
</dbReference>
<dbReference type="STRING" id="796925.A0A137P8W9"/>
<keyword evidence="7 9" id="KW-0472">Membrane</keyword>
<dbReference type="Gene3D" id="2.130.10.10">
    <property type="entry name" value="YVTN repeat-like/Quinoprotein amine dehydrogenase"/>
    <property type="match status" value="1"/>
</dbReference>
<dbReference type="Proteomes" id="UP000070444">
    <property type="component" value="Unassembled WGS sequence"/>
</dbReference>
<dbReference type="GO" id="GO:0030674">
    <property type="term" value="F:protein-macromolecule adaptor activity"/>
    <property type="evidence" value="ECO:0007669"/>
    <property type="project" value="TreeGrafter"/>
</dbReference>
<evidence type="ECO:0000313" key="15">
    <source>
        <dbReference type="Proteomes" id="UP000070444"/>
    </source>
</evidence>
<evidence type="ECO:0000256" key="11">
    <source>
        <dbReference type="PROSITE-ProRule" id="PRU01006"/>
    </source>
</evidence>
<evidence type="ECO:0000256" key="1">
    <source>
        <dbReference type="ARBA" id="ARBA00007070"/>
    </source>
</evidence>
<comment type="catalytic activity">
    <reaction evidence="9">
        <text>S-ubiquitinyl-[E2 ubiquitin-conjugating enzyme]-L-cysteine + [acceptor protein]-L-lysine = [E2 ubiquitin-conjugating enzyme]-L-cysteine + N(6)-ubiquitinyl-[acceptor protein]-L-lysine.</text>
        <dbReference type="EC" id="2.3.2.27"/>
    </reaction>
</comment>
<keyword evidence="2 9" id="KW-0813">Transport</keyword>
<evidence type="ECO:0000256" key="6">
    <source>
        <dbReference type="ARBA" id="ARBA00022927"/>
    </source>
</evidence>
<evidence type="ECO:0000259" key="13">
    <source>
        <dbReference type="PROSITE" id="PS50089"/>
    </source>
</evidence>
<evidence type="ECO:0000256" key="2">
    <source>
        <dbReference type="ARBA" id="ARBA00022448"/>
    </source>
</evidence>
<dbReference type="SUPFAM" id="SSF57850">
    <property type="entry name" value="RING/U-box"/>
    <property type="match status" value="1"/>
</dbReference>
<evidence type="ECO:0000256" key="3">
    <source>
        <dbReference type="ARBA" id="ARBA00022723"/>
    </source>
</evidence>
<keyword evidence="9" id="KW-0833">Ubl conjugation pathway</keyword>
<reference evidence="14 15" key="1">
    <citation type="journal article" date="2015" name="Genome Biol. Evol.">
        <title>Phylogenomic analyses indicate that early fungi evolved digesting cell walls of algal ancestors of land plants.</title>
        <authorList>
            <person name="Chang Y."/>
            <person name="Wang S."/>
            <person name="Sekimoto S."/>
            <person name="Aerts A.L."/>
            <person name="Choi C."/>
            <person name="Clum A."/>
            <person name="LaButti K.M."/>
            <person name="Lindquist E.A."/>
            <person name="Yee Ngan C."/>
            <person name="Ohm R.A."/>
            <person name="Salamov A.A."/>
            <person name="Grigoriev I.V."/>
            <person name="Spatafora J.W."/>
            <person name="Berbee M.L."/>
        </authorList>
    </citation>
    <scope>NUCLEOTIDE SEQUENCE [LARGE SCALE GENOMIC DNA]</scope>
    <source>
        <strain evidence="14 15">NRRL 28638</strain>
    </source>
</reference>
<evidence type="ECO:0000256" key="5">
    <source>
        <dbReference type="ARBA" id="ARBA00022833"/>
    </source>
</evidence>
<keyword evidence="3" id="KW-0479">Metal-binding</keyword>
<dbReference type="GO" id="GO:0006886">
    <property type="term" value="P:intracellular protein transport"/>
    <property type="evidence" value="ECO:0007669"/>
    <property type="project" value="UniProtKB-UniRule"/>
</dbReference>
<keyword evidence="12" id="KW-0175">Coiled coil</keyword>
<dbReference type="Gene3D" id="3.30.40.10">
    <property type="entry name" value="Zinc/RING finger domain, C3HC4 (zinc finger)"/>
    <property type="match status" value="1"/>
</dbReference>
<dbReference type="PROSITE" id="PS50089">
    <property type="entry name" value="ZF_RING_2"/>
    <property type="match status" value="1"/>
</dbReference>
<proteinExistence type="inferred from homology"/>
<feature type="repeat" description="CHCR" evidence="11">
    <location>
        <begin position="407"/>
        <end position="557"/>
    </location>
</feature>
<evidence type="ECO:0000313" key="14">
    <source>
        <dbReference type="EMBL" id="KXN71429.1"/>
    </source>
</evidence>
<dbReference type="EC" id="2.3.2.27" evidence="9"/>
<evidence type="ECO:0000256" key="4">
    <source>
        <dbReference type="ARBA" id="ARBA00022771"/>
    </source>
</evidence>
<evidence type="ECO:0000256" key="12">
    <source>
        <dbReference type="SAM" id="Coils"/>
    </source>
</evidence>
<dbReference type="Pfam" id="PF23356">
    <property type="entry name" value="TPR_PEP5_VPS11"/>
    <property type="match status" value="1"/>
</dbReference>
<dbReference type="InterPro" id="IPR057308">
    <property type="entry name" value="CHCR_PEP5_VPS11"/>
</dbReference>
<feature type="domain" description="RING-type" evidence="13">
    <location>
        <begin position="854"/>
        <end position="890"/>
    </location>
</feature>
<dbReference type="GO" id="GO:0008270">
    <property type="term" value="F:zinc ion binding"/>
    <property type="evidence" value="ECO:0007669"/>
    <property type="project" value="UniProtKB-KW"/>
</dbReference>
<dbReference type="PANTHER" id="PTHR23323">
    <property type="entry name" value="VACUOLAR PROTEIN SORTING-ASSOCIATED PROTEIN"/>
    <property type="match status" value="1"/>
</dbReference>
<dbReference type="Pfam" id="PF17122">
    <property type="entry name" value="zf-C3H2C3"/>
    <property type="match status" value="1"/>
</dbReference>
<dbReference type="GO" id="GO:0000329">
    <property type="term" value="C:fungal-type vacuole membrane"/>
    <property type="evidence" value="ECO:0007669"/>
    <property type="project" value="UniProtKB-UniRule"/>
</dbReference>
<dbReference type="InterPro" id="IPR036322">
    <property type="entry name" value="WD40_repeat_dom_sf"/>
</dbReference>
<gene>
    <name evidence="14" type="ORF">CONCODRAFT_16904</name>
</gene>
<dbReference type="InterPro" id="IPR016528">
    <property type="entry name" value="VPS11"/>
</dbReference>
<dbReference type="PIRSF" id="PIRSF007860">
    <property type="entry name" value="VPS11"/>
    <property type="match status" value="1"/>
</dbReference>
<dbReference type="Pfam" id="PF23341">
    <property type="entry name" value="PEP5_VPS11_N"/>
    <property type="match status" value="1"/>
</dbReference>
<dbReference type="InterPro" id="IPR015943">
    <property type="entry name" value="WD40/YVTN_repeat-like_dom_sf"/>
</dbReference>
<protein>
    <recommendedName>
        <fullName evidence="9">E3 ubiquitin-protein ligase PEP5</fullName>
        <ecNumber evidence="9">2.3.2.27</ecNumber>
    </recommendedName>
</protein>
<evidence type="ECO:0000256" key="7">
    <source>
        <dbReference type="ARBA" id="ARBA00023136"/>
    </source>
</evidence>
<keyword evidence="15" id="KW-1185">Reference proteome</keyword>
<keyword evidence="5" id="KW-0862">Zinc</keyword>
<dbReference type="Pfam" id="PF12451">
    <property type="entry name" value="VPS11_C"/>
    <property type="match status" value="1"/>
</dbReference>
<keyword evidence="9" id="KW-0926">Vacuole</keyword>
<evidence type="ECO:0000256" key="8">
    <source>
        <dbReference type="ARBA" id="ARBA00029433"/>
    </source>
</evidence>
<dbReference type="InterPro" id="IPR001841">
    <property type="entry name" value="Znf_RING"/>
</dbReference>
<dbReference type="InterPro" id="IPR013083">
    <property type="entry name" value="Znf_RING/FYVE/PHD"/>
</dbReference>
<dbReference type="CDD" id="cd16688">
    <property type="entry name" value="RING-H2_Vps11"/>
    <property type="match status" value="1"/>
</dbReference>
<dbReference type="InterPro" id="IPR057307">
    <property type="entry name" value="PEP5_VPS11_N"/>
</dbReference>
<feature type="coiled-coil region" evidence="12">
    <location>
        <begin position="811"/>
        <end position="845"/>
    </location>
</feature>
<organism evidence="14 15">
    <name type="scientific">Conidiobolus coronatus (strain ATCC 28846 / CBS 209.66 / NRRL 28638)</name>
    <name type="common">Delacroixia coronata</name>
    <dbReference type="NCBI Taxonomy" id="796925"/>
    <lineage>
        <taxon>Eukaryota</taxon>
        <taxon>Fungi</taxon>
        <taxon>Fungi incertae sedis</taxon>
        <taxon>Zoopagomycota</taxon>
        <taxon>Entomophthoromycotina</taxon>
        <taxon>Entomophthoromycetes</taxon>
        <taxon>Entomophthorales</taxon>
        <taxon>Ancylistaceae</taxon>
        <taxon>Conidiobolus</taxon>
    </lineage>
</organism>
<accession>A0A137P8W9</accession>
<evidence type="ECO:0000256" key="10">
    <source>
        <dbReference type="PROSITE-ProRule" id="PRU00175"/>
    </source>
</evidence>
<comment type="subcellular location">
    <subcellularLocation>
        <location evidence="8">Endomembrane system</location>
        <topology evidence="8">Peripheral membrane protein</topology>
        <orientation evidence="8">Cytoplasmic side</orientation>
    </subcellularLocation>
    <subcellularLocation>
        <location evidence="9">Vacuole membrane</location>
        <topology evidence="9">Peripheral membrane protein</topology>
        <orientation evidence="9">Cytoplasmic side</orientation>
    </subcellularLocation>
</comment>
<dbReference type="OMA" id="ENENECP"/>
<comment type="similarity">
    <text evidence="1 9">Belongs to the VPS11 family.</text>
</comment>
<name>A0A137P8W9_CONC2</name>
<dbReference type="PROSITE" id="PS50236">
    <property type="entry name" value="CHCR"/>
    <property type="match status" value="1"/>
</dbReference>
<dbReference type="AlphaFoldDB" id="A0A137P8W9"/>